<dbReference type="EMBL" id="CALNXK010000052">
    <property type="protein sequence ID" value="CAH3133315.1"/>
    <property type="molecule type" value="Genomic_DNA"/>
</dbReference>
<name>A0ABN8P4E0_9CNID</name>
<proteinExistence type="predicted"/>
<feature type="signal peptide" evidence="1">
    <location>
        <begin position="1"/>
        <end position="17"/>
    </location>
</feature>
<protein>
    <submittedName>
        <fullName evidence="2">Uncharacterized protein</fullName>
    </submittedName>
</protein>
<keyword evidence="1" id="KW-0732">Signal</keyword>
<dbReference type="Proteomes" id="UP001159405">
    <property type="component" value="Unassembled WGS sequence"/>
</dbReference>
<feature type="chain" id="PRO_5046651166" evidence="1">
    <location>
        <begin position="18"/>
        <end position="108"/>
    </location>
</feature>
<evidence type="ECO:0000313" key="3">
    <source>
        <dbReference type="Proteomes" id="UP001159405"/>
    </source>
</evidence>
<evidence type="ECO:0000313" key="2">
    <source>
        <dbReference type="EMBL" id="CAH3133315.1"/>
    </source>
</evidence>
<accession>A0ABN8P4E0</accession>
<keyword evidence="3" id="KW-1185">Reference proteome</keyword>
<comment type="caution">
    <text evidence="2">The sequence shown here is derived from an EMBL/GenBank/DDBJ whole genome shotgun (WGS) entry which is preliminary data.</text>
</comment>
<evidence type="ECO:0000256" key="1">
    <source>
        <dbReference type="SAM" id="SignalP"/>
    </source>
</evidence>
<organism evidence="2 3">
    <name type="scientific">Porites lobata</name>
    <dbReference type="NCBI Taxonomy" id="104759"/>
    <lineage>
        <taxon>Eukaryota</taxon>
        <taxon>Metazoa</taxon>
        <taxon>Cnidaria</taxon>
        <taxon>Anthozoa</taxon>
        <taxon>Hexacorallia</taxon>
        <taxon>Scleractinia</taxon>
        <taxon>Fungiina</taxon>
        <taxon>Poritidae</taxon>
        <taxon>Porites</taxon>
    </lineage>
</organism>
<gene>
    <name evidence="2" type="ORF">PLOB_00036736</name>
</gene>
<reference evidence="2 3" key="1">
    <citation type="submission" date="2022-05" db="EMBL/GenBank/DDBJ databases">
        <authorList>
            <consortium name="Genoscope - CEA"/>
            <person name="William W."/>
        </authorList>
    </citation>
    <scope>NUCLEOTIDE SEQUENCE [LARGE SCALE GENOMIC DNA]</scope>
</reference>
<sequence length="108" mass="12283">MKLLFLLLLCVLILARSARSPSFDVRLHGSLSILIASFVERGLFIKTFCHRKYLNRRIVYSSGHQGTFNPAVITNKEVHMVHGNINTNDETSHTTITVLFCRVNILNE</sequence>